<gene>
    <name evidence="3" type="ORF">BINDI_1178</name>
</gene>
<dbReference type="GO" id="GO:0016627">
    <property type="term" value="F:oxidoreductase activity, acting on the CH-CH group of donors"/>
    <property type="evidence" value="ECO:0007669"/>
    <property type="project" value="TreeGrafter"/>
</dbReference>
<dbReference type="OrthoDB" id="2146997at2"/>
<dbReference type="KEGG" id="bii:BINDI_1178"/>
<proteinExistence type="predicted"/>
<name>A0A087VVS7_9BIFI</name>
<feature type="domain" description="Pyridoxamine 5'-phosphate oxidase-like" evidence="2">
    <location>
        <begin position="12"/>
        <end position="126"/>
    </location>
</feature>
<protein>
    <submittedName>
        <fullName evidence="3">Pyridoxamine 5'-phosphate oxidase family protein</fullName>
    </submittedName>
</protein>
<dbReference type="PANTHER" id="PTHR35176:SF6">
    <property type="entry name" value="HEME OXYGENASE HI_0854-RELATED"/>
    <property type="match status" value="1"/>
</dbReference>
<dbReference type="SUPFAM" id="SSF50475">
    <property type="entry name" value="FMN-binding split barrel"/>
    <property type="match status" value="1"/>
</dbReference>
<dbReference type="RefSeq" id="WP_033490738.1">
    <property type="nucleotide sequence ID" value="NZ_CP006018.1"/>
</dbReference>
<organism evidence="3 4">
    <name type="scientific">Bifidobacterium [indicum] DSM 20214 = LMG 11587</name>
    <dbReference type="NCBI Taxonomy" id="1341694"/>
    <lineage>
        <taxon>Bacteria</taxon>
        <taxon>Bacillati</taxon>
        <taxon>Actinomycetota</taxon>
        <taxon>Actinomycetes</taxon>
        <taxon>Bifidobacteriales</taxon>
        <taxon>Bifidobacteriaceae</taxon>
        <taxon>Bifidobacterium</taxon>
    </lineage>
</organism>
<dbReference type="InterPro" id="IPR052019">
    <property type="entry name" value="F420H2_bilvrd_red/Heme_oxyg"/>
</dbReference>
<evidence type="ECO:0000313" key="3">
    <source>
        <dbReference type="EMBL" id="AIC92439.1"/>
    </source>
</evidence>
<evidence type="ECO:0000259" key="2">
    <source>
        <dbReference type="Pfam" id="PF22696"/>
    </source>
</evidence>
<dbReference type="GO" id="GO:0070967">
    <property type="term" value="F:coenzyme F420 binding"/>
    <property type="evidence" value="ECO:0007669"/>
    <property type="project" value="TreeGrafter"/>
</dbReference>
<dbReference type="PANTHER" id="PTHR35176">
    <property type="entry name" value="HEME OXYGENASE HI_0854-RELATED"/>
    <property type="match status" value="1"/>
</dbReference>
<reference evidence="3 4" key="1">
    <citation type="journal article" date="2014" name="Appl. Environ. Microbiol.">
        <title>Genomic encyclopedia of type strains of the genus Bifidobacterium.</title>
        <authorList>
            <person name="Milani C."/>
            <person name="Lugli G.A."/>
            <person name="Duranti S."/>
            <person name="Turroni F."/>
            <person name="Bottacini F."/>
            <person name="Mangifesta M."/>
            <person name="Sanchez B."/>
            <person name="Viappiani A."/>
            <person name="Mancabelli L."/>
            <person name="Taminiau B."/>
            <person name="Delcenserie V."/>
            <person name="Barrangou R."/>
            <person name="Margolles A."/>
            <person name="van Sinderen D."/>
            <person name="Ventura M."/>
        </authorList>
    </citation>
    <scope>NUCLEOTIDE SEQUENCE [LARGE SCALE GENOMIC DNA]</scope>
    <source>
        <strain evidence="3 4">LMG 11587</strain>
    </source>
</reference>
<keyword evidence="1" id="KW-0560">Oxidoreductase</keyword>
<dbReference type="Pfam" id="PF22696">
    <property type="entry name" value="Putative_PNPOx_2"/>
    <property type="match status" value="1"/>
</dbReference>
<dbReference type="EMBL" id="CP006018">
    <property type="protein sequence ID" value="AIC92439.1"/>
    <property type="molecule type" value="Genomic_DNA"/>
</dbReference>
<dbReference type="GO" id="GO:0005829">
    <property type="term" value="C:cytosol"/>
    <property type="evidence" value="ECO:0007669"/>
    <property type="project" value="TreeGrafter"/>
</dbReference>
<dbReference type="InterPro" id="IPR055196">
    <property type="entry name" value="Putative_PNPOx_2"/>
</dbReference>
<keyword evidence="4" id="KW-1185">Reference proteome</keyword>
<dbReference type="InterPro" id="IPR012349">
    <property type="entry name" value="Split_barrel_FMN-bd"/>
</dbReference>
<accession>A0A087VVS7</accession>
<evidence type="ECO:0000256" key="1">
    <source>
        <dbReference type="ARBA" id="ARBA00023002"/>
    </source>
</evidence>
<dbReference type="Gene3D" id="2.30.110.10">
    <property type="entry name" value="Electron Transport, Fmn-binding Protein, Chain A"/>
    <property type="match status" value="1"/>
</dbReference>
<dbReference type="AlphaFoldDB" id="A0A087VVS7"/>
<dbReference type="HOGENOM" id="CLU_149966_0_0_11"/>
<evidence type="ECO:0000313" key="4">
    <source>
        <dbReference type="Proteomes" id="UP000028569"/>
    </source>
</evidence>
<sequence>MDVRQEFLRIMDTQKLMALATSVDGQPDVRMIGFVYDKVNKVIYFVTYPKSAKVEQIRQNDKVAFTTLPAERIECVRGEGVARPSSRTLEEVAPVLEEKRPGYMEHIKRVRDRVALFEIVVDEVRVVLSDKKDHLLRV</sequence>
<dbReference type="Proteomes" id="UP000028569">
    <property type="component" value="Chromosome"/>
</dbReference>